<proteinExistence type="predicted"/>
<evidence type="ECO:0000256" key="2">
    <source>
        <dbReference type="ARBA" id="ARBA00022723"/>
    </source>
</evidence>
<feature type="domain" description="BED-type" evidence="9">
    <location>
        <begin position="38"/>
        <end position="82"/>
    </location>
</feature>
<accession>A0ABN7UNX8</accession>
<keyword evidence="11" id="KW-1185">Reference proteome</keyword>
<gene>
    <name evidence="10" type="ORF">GMARGA_LOCUS8791</name>
</gene>
<dbReference type="Proteomes" id="UP000789901">
    <property type="component" value="Unassembled WGS sequence"/>
</dbReference>
<evidence type="ECO:0000256" key="5">
    <source>
        <dbReference type="ARBA" id="ARBA00023015"/>
    </source>
</evidence>
<feature type="region of interest" description="Disordered" evidence="8">
    <location>
        <begin position="85"/>
        <end position="110"/>
    </location>
</feature>
<keyword evidence="6" id="KW-0804">Transcription</keyword>
<keyword evidence="2" id="KW-0479">Metal-binding</keyword>
<dbReference type="InterPro" id="IPR036236">
    <property type="entry name" value="Znf_C2H2_sf"/>
</dbReference>
<keyword evidence="3" id="KW-0863">Zinc-finger</keyword>
<dbReference type="Pfam" id="PF02892">
    <property type="entry name" value="zf-BED"/>
    <property type="match status" value="2"/>
</dbReference>
<dbReference type="InterPro" id="IPR012337">
    <property type="entry name" value="RNaseH-like_sf"/>
</dbReference>
<protein>
    <submittedName>
        <fullName evidence="10">19653_t:CDS:1</fullName>
    </submittedName>
</protein>
<evidence type="ECO:0000256" key="3">
    <source>
        <dbReference type="ARBA" id="ARBA00022771"/>
    </source>
</evidence>
<dbReference type="SUPFAM" id="SSF53098">
    <property type="entry name" value="Ribonuclease H-like"/>
    <property type="match status" value="1"/>
</dbReference>
<dbReference type="SMART" id="SM00614">
    <property type="entry name" value="ZnF_BED"/>
    <property type="match status" value="2"/>
</dbReference>
<sequence>MFENQNLISDSDDENDSGNGRVQQSRRRSVNNHRKSICWSYFKLIQVPGNETVVKCTEDGCNTKYVWRGSTSNLLGHIKRKHHVTTESLTSARGDENSSGNSGVQRSRRRSRNNCRKSIFWRYFKLIKVPGNKTVVECTIDGCSTKYTWRGSTSNLLYHLKRKHSTQLFIAFNINILKSSGLINPQIELPLEEQVDQVYRHLSDQLKSEAQNAKTVTLSLDRICEFNVATCCWLTENFEFNKILLCAKKMAKDIIEVLDQWKLKNLKINSNNEVFYYLLREKLSDVIHYDTCINVYGGGDTLIQSSLSGWAIENINNQEISNIVNAIQIATRNLCNVVTILKRKMQNEMNITNITNNDYDLKGRLLDNLPFSIFYKLVELFKPLEHIKNVTERNVMSLSVNAHKILGEISASNELFQLNLEYKTLESFLKFLIRSYGSHLHRRVSLFLDPRSKQINLLSDEILLGFMLDKCQAYYSQNPSSSGNNLAFEELTQYINRLQSQFDENIDVCKWWQNSKHEFPGLATLAKEYLPLVLDKELKINKFKKYMQNDDKIAFLGCNMNHIDLR</sequence>
<keyword evidence="4" id="KW-0862">Zinc</keyword>
<evidence type="ECO:0000313" key="10">
    <source>
        <dbReference type="EMBL" id="CAG8639964.1"/>
    </source>
</evidence>
<reference evidence="10 11" key="1">
    <citation type="submission" date="2021-06" db="EMBL/GenBank/DDBJ databases">
        <authorList>
            <person name="Kallberg Y."/>
            <person name="Tangrot J."/>
            <person name="Rosling A."/>
        </authorList>
    </citation>
    <scope>NUCLEOTIDE SEQUENCE [LARGE SCALE GENOMIC DNA]</scope>
    <source>
        <strain evidence="10 11">120-4 pot B 10/14</strain>
    </source>
</reference>
<dbReference type="PANTHER" id="PTHR46481:SF10">
    <property type="entry name" value="ZINC FINGER BED DOMAIN-CONTAINING PROTEIN 39"/>
    <property type="match status" value="1"/>
</dbReference>
<evidence type="ECO:0000256" key="7">
    <source>
        <dbReference type="ARBA" id="ARBA00023242"/>
    </source>
</evidence>
<dbReference type="PANTHER" id="PTHR46481">
    <property type="entry name" value="ZINC FINGER BED DOMAIN-CONTAINING PROTEIN 4"/>
    <property type="match status" value="1"/>
</dbReference>
<dbReference type="SUPFAM" id="SSF57667">
    <property type="entry name" value="beta-beta-alpha zinc fingers"/>
    <property type="match status" value="2"/>
</dbReference>
<comment type="subcellular location">
    <subcellularLocation>
        <location evidence="1">Nucleus</location>
    </subcellularLocation>
</comment>
<evidence type="ECO:0000259" key="9">
    <source>
        <dbReference type="Pfam" id="PF02892"/>
    </source>
</evidence>
<dbReference type="InterPro" id="IPR052035">
    <property type="entry name" value="ZnF_BED_domain_contain"/>
</dbReference>
<evidence type="ECO:0000256" key="4">
    <source>
        <dbReference type="ARBA" id="ARBA00022833"/>
    </source>
</evidence>
<dbReference type="InterPro" id="IPR003656">
    <property type="entry name" value="Znf_BED"/>
</dbReference>
<name>A0ABN7UNX8_GIGMA</name>
<organism evidence="10 11">
    <name type="scientific">Gigaspora margarita</name>
    <dbReference type="NCBI Taxonomy" id="4874"/>
    <lineage>
        <taxon>Eukaryota</taxon>
        <taxon>Fungi</taxon>
        <taxon>Fungi incertae sedis</taxon>
        <taxon>Mucoromycota</taxon>
        <taxon>Glomeromycotina</taxon>
        <taxon>Glomeromycetes</taxon>
        <taxon>Diversisporales</taxon>
        <taxon>Gigasporaceae</taxon>
        <taxon>Gigaspora</taxon>
    </lineage>
</organism>
<evidence type="ECO:0000256" key="8">
    <source>
        <dbReference type="SAM" id="MobiDB-lite"/>
    </source>
</evidence>
<dbReference type="EMBL" id="CAJVQB010004578">
    <property type="protein sequence ID" value="CAG8639964.1"/>
    <property type="molecule type" value="Genomic_DNA"/>
</dbReference>
<evidence type="ECO:0000256" key="6">
    <source>
        <dbReference type="ARBA" id="ARBA00023163"/>
    </source>
</evidence>
<evidence type="ECO:0000256" key="1">
    <source>
        <dbReference type="ARBA" id="ARBA00004123"/>
    </source>
</evidence>
<keyword evidence="5" id="KW-0805">Transcription regulation</keyword>
<comment type="caution">
    <text evidence="10">The sequence shown here is derived from an EMBL/GenBank/DDBJ whole genome shotgun (WGS) entry which is preliminary data.</text>
</comment>
<keyword evidence="7" id="KW-0539">Nucleus</keyword>
<evidence type="ECO:0000313" key="11">
    <source>
        <dbReference type="Proteomes" id="UP000789901"/>
    </source>
</evidence>
<feature type="domain" description="BED-type" evidence="9">
    <location>
        <begin position="120"/>
        <end position="165"/>
    </location>
</feature>
<feature type="region of interest" description="Disordered" evidence="8">
    <location>
        <begin position="1"/>
        <end position="29"/>
    </location>
</feature>